<protein>
    <submittedName>
        <fullName evidence="4">Uroporphyrinogen-III C-methyltransferase</fullName>
    </submittedName>
</protein>
<proteinExistence type="predicted"/>
<evidence type="ECO:0000256" key="3">
    <source>
        <dbReference type="SAM" id="Phobius"/>
    </source>
</evidence>
<dbReference type="RefSeq" id="WP_201091563.1">
    <property type="nucleotide sequence ID" value="NZ_CP067393.1"/>
</dbReference>
<feature type="transmembrane region" description="Helical" evidence="3">
    <location>
        <begin position="52"/>
        <end position="72"/>
    </location>
</feature>
<name>A0A974NF08_9GAMM</name>
<dbReference type="AlphaFoldDB" id="A0A974NF08"/>
<organism evidence="4 5">
    <name type="scientific">Entomomonas asaccharolytica</name>
    <dbReference type="NCBI Taxonomy" id="2785331"/>
    <lineage>
        <taxon>Bacteria</taxon>
        <taxon>Pseudomonadati</taxon>
        <taxon>Pseudomonadota</taxon>
        <taxon>Gammaproteobacteria</taxon>
        <taxon>Pseudomonadales</taxon>
        <taxon>Pseudomonadaceae</taxon>
        <taxon>Entomomonas</taxon>
    </lineage>
</organism>
<dbReference type="Pfam" id="PF04375">
    <property type="entry name" value="HemX"/>
    <property type="match status" value="1"/>
</dbReference>
<dbReference type="EMBL" id="CP067393">
    <property type="protein sequence ID" value="QQP85217.1"/>
    <property type="molecule type" value="Genomic_DNA"/>
</dbReference>
<evidence type="ECO:0000313" key="4">
    <source>
        <dbReference type="EMBL" id="QQP85217.1"/>
    </source>
</evidence>
<keyword evidence="3" id="KW-0812">Transmembrane</keyword>
<keyword evidence="3" id="KW-1133">Transmembrane helix</keyword>
<dbReference type="InterPro" id="IPR007470">
    <property type="entry name" value="HemX"/>
</dbReference>
<feature type="coiled-coil region" evidence="1">
    <location>
        <begin position="205"/>
        <end position="247"/>
    </location>
</feature>
<accession>A0A974NF08</accession>
<feature type="compositionally biased region" description="Polar residues" evidence="2">
    <location>
        <begin position="22"/>
        <end position="43"/>
    </location>
</feature>
<reference evidence="4 5" key="1">
    <citation type="submission" date="2021-01" db="EMBL/GenBank/DDBJ databases">
        <title>Entomomonas sp. F2A isolated from a house cricket (Acheta domesticus).</title>
        <authorList>
            <person name="Spergser J."/>
            <person name="Busse H.-J."/>
        </authorList>
    </citation>
    <scope>NUCLEOTIDE SEQUENCE [LARGE SCALE GENOMIC DNA]</scope>
    <source>
        <strain evidence="4 5">F2A</strain>
    </source>
</reference>
<feature type="coiled-coil region" evidence="1">
    <location>
        <begin position="85"/>
        <end position="134"/>
    </location>
</feature>
<feature type="region of interest" description="Disordered" evidence="2">
    <location>
        <begin position="1"/>
        <end position="43"/>
    </location>
</feature>
<keyword evidence="1" id="KW-0175">Coiled coil</keyword>
<dbReference type="PANTHER" id="PTHR38043">
    <property type="entry name" value="PROTEIN HEMX"/>
    <property type="match status" value="1"/>
</dbReference>
<keyword evidence="5" id="KW-1185">Reference proteome</keyword>
<keyword evidence="3" id="KW-0472">Membrane</keyword>
<dbReference type="Proteomes" id="UP000595278">
    <property type="component" value="Chromosome"/>
</dbReference>
<feature type="compositionally biased region" description="Polar residues" evidence="2">
    <location>
        <begin position="1"/>
        <end position="15"/>
    </location>
</feature>
<sequence length="398" mass="43960">MNKQTDPQQNESVEANNPKAKVTSNPSEPPKTTSTKNKTHTAASVKANSTMIAGLALVIAIIGCGGAGYTYWQIKNQNNLLADQNTSLTTQLAEQQQKFDQALQQFSENTKQQEASLRNQLADTQSKLKDLGAETSKVKASQENVITQVAKVNADSSQTWMLFEAKQILKQAFFRLRASDVNGASKLLDDLNETIKLRGDLSQTASKVNQTIETALLKLQQAEQVDRANLYSQLAAIQTQIAELKVKQPVFQKQDTSQEKPTNRFEALADKLSNYVRVDFNANSKVLPILTSQGFGQLKMTLNLAIEKAQWAALNGESDIYKSELTRVAELLEQYFDADTTAVSALITKIEQLKNKTIITEVPDITDTLQFVNSYLDEQISLNTPQQTVTQPTGGNNQ</sequence>
<dbReference type="KEGG" id="eaz:JHT90_12635"/>
<evidence type="ECO:0000256" key="1">
    <source>
        <dbReference type="SAM" id="Coils"/>
    </source>
</evidence>
<dbReference type="PANTHER" id="PTHR38043:SF1">
    <property type="entry name" value="PROTEIN HEMX"/>
    <property type="match status" value="1"/>
</dbReference>
<evidence type="ECO:0000313" key="5">
    <source>
        <dbReference type="Proteomes" id="UP000595278"/>
    </source>
</evidence>
<gene>
    <name evidence="4" type="ORF">JHT90_12635</name>
</gene>
<evidence type="ECO:0000256" key="2">
    <source>
        <dbReference type="SAM" id="MobiDB-lite"/>
    </source>
</evidence>